<evidence type="ECO:0000256" key="1">
    <source>
        <dbReference type="SAM" id="MobiDB-lite"/>
    </source>
</evidence>
<evidence type="ECO:0000313" key="3">
    <source>
        <dbReference type="EMBL" id="KAJ7945363.1"/>
    </source>
</evidence>
<dbReference type="InterPro" id="IPR036361">
    <property type="entry name" value="SAP_dom_sf"/>
</dbReference>
<dbReference type="SUPFAM" id="SSF68906">
    <property type="entry name" value="SAP domain"/>
    <property type="match status" value="1"/>
</dbReference>
<dbReference type="SUPFAM" id="SSF54928">
    <property type="entry name" value="RNA-binding domain, RBD"/>
    <property type="match status" value="1"/>
</dbReference>
<dbReference type="CDD" id="cd12432">
    <property type="entry name" value="RRM_ACINU"/>
    <property type="match status" value="1"/>
</dbReference>
<dbReference type="Pfam" id="PF02037">
    <property type="entry name" value="SAP"/>
    <property type="match status" value="1"/>
</dbReference>
<dbReference type="InterPro" id="IPR032552">
    <property type="entry name" value="RSB_motif"/>
</dbReference>
<dbReference type="EMBL" id="JARAOO010000013">
    <property type="protein sequence ID" value="KAJ7945363.1"/>
    <property type="molecule type" value="Genomic_DNA"/>
</dbReference>
<reference evidence="3" key="1">
    <citation type="journal article" date="2023" name="Science">
        <title>Elucidation of the pathway for biosynthesis of saponin adjuvants from the soapbark tree.</title>
        <authorList>
            <person name="Reed J."/>
            <person name="Orme A."/>
            <person name="El-Demerdash A."/>
            <person name="Owen C."/>
            <person name="Martin L.B.B."/>
            <person name="Misra R.C."/>
            <person name="Kikuchi S."/>
            <person name="Rejzek M."/>
            <person name="Martin A.C."/>
            <person name="Harkess A."/>
            <person name="Leebens-Mack J."/>
            <person name="Louveau T."/>
            <person name="Stephenson M.J."/>
            <person name="Osbourn A."/>
        </authorList>
    </citation>
    <scope>NUCLEOTIDE SEQUENCE</scope>
    <source>
        <strain evidence="3">S10</strain>
    </source>
</reference>
<feature type="compositionally biased region" description="Basic and acidic residues" evidence="1">
    <location>
        <begin position="178"/>
        <end position="207"/>
    </location>
</feature>
<organism evidence="3 4">
    <name type="scientific">Quillaja saponaria</name>
    <name type="common">Soap bark tree</name>
    <dbReference type="NCBI Taxonomy" id="32244"/>
    <lineage>
        <taxon>Eukaryota</taxon>
        <taxon>Viridiplantae</taxon>
        <taxon>Streptophyta</taxon>
        <taxon>Embryophyta</taxon>
        <taxon>Tracheophyta</taxon>
        <taxon>Spermatophyta</taxon>
        <taxon>Magnoliopsida</taxon>
        <taxon>eudicotyledons</taxon>
        <taxon>Gunneridae</taxon>
        <taxon>Pentapetalae</taxon>
        <taxon>rosids</taxon>
        <taxon>fabids</taxon>
        <taxon>Fabales</taxon>
        <taxon>Quillajaceae</taxon>
        <taxon>Quillaja</taxon>
    </lineage>
</organism>
<accession>A0AAD7KSR8</accession>
<dbReference type="InterPro" id="IPR035979">
    <property type="entry name" value="RBD_domain_sf"/>
</dbReference>
<feature type="compositionally biased region" description="Low complexity" evidence="1">
    <location>
        <begin position="618"/>
        <end position="630"/>
    </location>
</feature>
<feature type="region of interest" description="Disordered" evidence="1">
    <location>
        <begin position="170"/>
        <end position="253"/>
    </location>
</feature>
<feature type="compositionally biased region" description="Low complexity" evidence="1">
    <location>
        <begin position="481"/>
        <end position="495"/>
    </location>
</feature>
<feature type="compositionally biased region" description="Basic and acidic residues" evidence="1">
    <location>
        <begin position="315"/>
        <end position="330"/>
    </location>
</feature>
<dbReference type="Gene3D" id="1.10.720.30">
    <property type="entry name" value="SAP domain"/>
    <property type="match status" value="1"/>
</dbReference>
<dbReference type="PROSITE" id="PS50800">
    <property type="entry name" value="SAP"/>
    <property type="match status" value="1"/>
</dbReference>
<gene>
    <name evidence="3" type="ORF">O6P43_030432</name>
</gene>
<dbReference type="GO" id="GO:0003676">
    <property type="term" value="F:nucleic acid binding"/>
    <property type="evidence" value="ECO:0007669"/>
    <property type="project" value="InterPro"/>
</dbReference>
<feature type="domain" description="SAP" evidence="2">
    <location>
        <begin position="13"/>
        <end position="47"/>
    </location>
</feature>
<feature type="region of interest" description="Disordered" evidence="1">
    <location>
        <begin position="311"/>
        <end position="371"/>
    </location>
</feature>
<name>A0AAD7KSR8_QUISA</name>
<protein>
    <submittedName>
        <fullName evidence="3">Apoptotic chromatin condensation inducer in the nucleus</fullName>
    </submittedName>
</protein>
<keyword evidence="4" id="KW-1185">Reference proteome</keyword>
<feature type="compositionally biased region" description="Basic and acidic residues" evidence="1">
    <location>
        <begin position="219"/>
        <end position="236"/>
    </location>
</feature>
<sequence length="710" mass="79181">MSSRYPVLDNRPIDQWKVVELKEELKRRKLITRGLKDDLIKRLDEALRIEREAAEQESLVNETVGEVQSKNAVIVESIEKDNAETVEKDNTESIKDVGQYFSKNEQMGDVIVQDDVNKSALHMDQEKDERKDLPGGTDSTGVGEELVVRCTSVETSTTITEIVVPEIVVSGQDSQGSETKKNEDSTTKLENEDSTNKTENEDSKIGLDNEDSTVELINEDSKPWKQRMDCDTKLPPEDVLPGSSIPENQVSEVNPILGSQVKSDSISTDSVSINEKIELKDNIIADNVKLEKDILRPEMVEPSSCKIVPVFGESHSMDVEEPDEKRASVEEKDDNNATSPDLNKTNNSEDVGYPEKLNLDRSSGDDSMEEDLVESKQFDSKDNYVELIDRSVKSEVPITKVESSTSVLGDGFAVGKNDIHIDNDVSPVVPAEKRKFPDQATVGNYESSKRRRWNSETVKVPDPQNSNLTPRTMPKDAHPAFSRNFSRSESSISVSDDAPKERVVPPSQKPATDSLRIDRFLRPFTLKAVQELLGKTGSVISFWMDQIKSHCYVTYSSVEEAIETRNAVYNLQWPPNGGRLLVAEFVNSEEVKMKLEPPPTQTVPVNSGHTVPPAPTMLQPEPSPRQQRQQLPPPPNLPPPPLPLPNPPPAARERLPSPPPLPEKVDPPIMTLDDLFRKTKATPRIYYLPLSEEEVSVKLSAKGRTPTSRD</sequence>
<dbReference type="Pfam" id="PF16294">
    <property type="entry name" value="RSB_motif"/>
    <property type="match status" value="1"/>
</dbReference>
<dbReference type="Proteomes" id="UP001163823">
    <property type="component" value="Chromosome 13"/>
</dbReference>
<feature type="compositionally biased region" description="Basic and acidic residues" evidence="1">
    <location>
        <begin position="124"/>
        <end position="133"/>
    </location>
</feature>
<dbReference type="PANTHER" id="PTHR47031">
    <property type="entry name" value="SAP DNA-BINDING DOMAIN-CONTAINING PROTEIN"/>
    <property type="match status" value="1"/>
</dbReference>
<comment type="caution">
    <text evidence="3">The sequence shown here is derived from an EMBL/GenBank/DDBJ whole genome shotgun (WGS) entry which is preliminary data.</text>
</comment>
<feature type="compositionally biased region" description="Polar residues" evidence="1">
    <location>
        <begin position="336"/>
        <end position="349"/>
    </location>
</feature>
<evidence type="ECO:0000313" key="4">
    <source>
        <dbReference type="Proteomes" id="UP001163823"/>
    </source>
</evidence>
<dbReference type="AlphaFoldDB" id="A0AAD7KSR8"/>
<feature type="compositionally biased region" description="Pro residues" evidence="1">
    <location>
        <begin position="631"/>
        <end position="662"/>
    </location>
</feature>
<feature type="region of interest" description="Disordered" evidence="1">
    <location>
        <begin position="595"/>
        <end position="669"/>
    </location>
</feature>
<feature type="region of interest" description="Disordered" evidence="1">
    <location>
        <begin position="124"/>
        <end position="144"/>
    </location>
</feature>
<evidence type="ECO:0000259" key="2">
    <source>
        <dbReference type="PROSITE" id="PS50800"/>
    </source>
</evidence>
<dbReference type="InterPro" id="IPR003034">
    <property type="entry name" value="SAP_dom"/>
</dbReference>
<proteinExistence type="predicted"/>
<dbReference type="SMART" id="SM00513">
    <property type="entry name" value="SAP"/>
    <property type="match status" value="1"/>
</dbReference>
<dbReference type="KEGG" id="qsa:O6P43_030432"/>
<dbReference type="InterPro" id="IPR034257">
    <property type="entry name" value="Acinus_RRM"/>
</dbReference>
<dbReference type="PANTHER" id="PTHR47031:SF3">
    <property type="entry name" value="SAP DOMAIN-CONTAINING PROTEIN"/>
    <property type="match status" value="1"/>
</dbReference>
<feature type="region of interest" description="Disordered" evidence="1">
    <location>
        <begin position="437"/>
        <end position="511"/>
    </location>
</feature>